<organism evidence="1 2">
    <name type="scientific">Vanrija albida</name>
    <dbReference type="NCBI Taxonomy" id="181172"/>
    <lineage>
        <taxon>Eukaryota</taxon>
        <taxon>Fungi</taxon>
        <taxon>Dikarya</taxon>
        <taxon>Basidiomycota</taxon>
        <taxon>Agaricomycotina</taxon>
        <taxon>Tremellomycetes</taxon>
        <taxon>Trichosporonales</taxon>
        <taxon>Trichosporonaceae</taxon>
        <taxon>Vanrija</taxon>
    </lineage>
</organism>
<keyword evidence="2" id="KW-1185">Reference proteome</keyword>
<dbReference type="Proteomes" id="UP001565368">
    <property type="component" value="Unassembled WGS sequence"/>
</dbReference>
<evidence type="ECO:0000313" key="2">
    <source>
        <dbReference type="Proteomes" id="UP001565368"/>
    </source>
</evidence>
<gene>
    <name evidence="1" type="ORF">Q8F55_002279</name>
</gene>
<protein>
    <recommendedName>
        <fullName evidence="3">MRPL25 domain-containing protein</fullName>
    </recommendedName>
</protein>
<reference evidence="1 2" key="1">
    <citation type="submission" date="2023-08" db="EMBL/GenBank/DDBJ databases">
        <title>Annotated Genome Sequence of Vanrija albida AlHP1.</title>
        <authorList>
            <person name="Herzog R."/>
        </authorList>
    </citation>
    <scope>NUCLEOTIDE SEQUENCE [LARGE SCALE GENOMIC DNA]</scope>
    <source>
        <strain evidence="1 2">AlHP1</strain>
    </source>
</reference>
<dbReference type="GeneID" id="95983322"/>
<proteinExistence type="predicted"/>
<name>A0ABR3Q9H5_9TREE</name>
<evidence type="ECO:0008006" key="3">
    <source>
        <dbReference type="Google" id="ProtNLM"/>
    </source>
</evidence>
<dbReference type="RefSeq" id="XP_069211272.1">
    <property type="nucleotide sequence ID" value="XM_069350886.1"/>
</dbReference>
<comment type="caution">
    <text evidence="1">The sequence shown here is derived from an EMBL/GenBank/DDBJ whole genome shotgun (WGS) entry which is preliminary data.</text>
</comment>
<accession>A0ABR3Q9H5</accession>
<evidence type="ECO:0000313" key="1">
    <source>
        <dbReference type="EMBL" id="KAL1411328.1"/>
    </source>
</evidence>
<sequence>MPPRPRAYIPKLPLLDRVGNPAIIPIPAPATGNNVPFSLKKTRRTWHANTKRVSLPVTFLADAEERSWIAHEDAYATGRERVALPMLQKVKMNARDIRSVQKAGGVEGMLLSRPSKHFTPFGRQLRNDLFNQLHRLREEMQRIEETPAVEAGAEAEVHLIEGERK</sequence>
<dbReference type="EMBL" id="JBBXJM010000002">
    <property type="protein sequence ID" value="KAL1411328.1"/>
    <property type="molecule type" value="Genomic_DNA"/>
</dbReference>